<dbReference type="PANTHER" id="PTHR48428:SF1">
    <property type="entry name" value="PLANT-SPECIFIC TFIIB-RELATED PROTEIN PTF2"/>
    <property type="match status" value="1"/>
</dbReference>
<dbReference type="Gene3D" id="1.10.472.10">
    <property type="entry name" value="Cyclin-like"/>
    <property type="match status" value="1"/>
</dbReference>
<dbReference type="InterPro" id="IPR036915">
    <property type="entry name" value="Cyclin-like_sf"/>
</dbReference>
<dbReference type="PANTHER" id="PTHR48428">
    <property type="entry name" value="PLANT-SPECIFIC TFIIB-RELATED PROTEIN PTF2"/>
    <property type="match status" value="1"/>
</dbReference>
<dbReference type="CDD" id="cd00043">
    <property type="entry name" value="CYCLIN_SF"/>
    <property type="match status" value="1"/>
</dbReference>
<protein>
    <submittedName>
        <fullName evidence="1">Uncharacterized protein</fullName>
    </submittedName>
</protein>
<keyword evidence="2" id="KW-1185">Reference proteome</keyword>
<dbReference type="Proteomes" id="UP000663760">
    <property type="component" value="Chromosome 1"/>
</dbReference>
<accession>A0A7I8JVZ7</accession>
<organism evidence="1 2">
    <name type="scientific">Spirodela intermedia</name>
    <name type="common">Intermediate duckweed</name>
    <dbReference type="NCBI Taxonomy" id="51605"/>
    <lineage>
        <taxon>Eukaryota</taxon>
        <taxon>Viridiplantae</taxon>
        <taxon>Streptophyta</taxon>
        <taxon>Embryophyta</taxon>
        <taxon>Tracheophyta</taxon>
        <taxon>Spermatophyta</taxon>
        <taxon>Magnoliopsida</taxon>
        <taxon>Liliopsida</taxon>
        <taxon>Araceae</taxon>
        <taxon>Lemnoideae</taxon>
        <taxon>Spirodela</taxon>
    </lineage>
</organism>
<evidence type="ECO:0000313" key="1">
    <source>
        <dbReference type="EMBL" id="CAA7387889.1"/>
    </source>
</evidence>
<dbReference type="SUPFAM" id="SSF47954">
    <property type="entry name" value="Cyclin-like"/>
    <property type="match status" value="1"/>
</dbReference>
<name>A0A7I8JVZ7_SPIIN</name>
<evidence type="ECO:0000313" key="2">
    <source>
        <dbReference type="Proteomes" id="UP000663760"/>
    </source>
</evidence>
<dbReference type="AlphaFoldDB" id="A0A7I8JVZ7"/>
<gene>
    <name evidence="1" type="ORF">SI8410_01000219</name>
</gene>
<dbReference type="EMBL" id="LR746264">
    <property type="protein sequence ID" value="CAA7387889.1"/>
    <property type="molecule type" value="Genomic_DNA"/>
</dbReference>
<dbReference type="InterPro" id="IPR053340">
    <property type="entry name" value="PTF2"/>
</dbReference>
<proteinExistence type="predicted"/>
<sequence>MNRCNRCGERSVVLDPACGLRVCSSCGVEQCANNFQSQAFTSGGHPTGVIVQSIGVSSTRERKIYLADTEIGKITSSIGLSAARSAEVRAMVSEVTEGEFGAGNWFPVLVAACICITMRKNRLPLSIAEAAASIGRDTRDVGRMVTRVCQFLNLRQLPEFDILQHLERTVRRCPSLAGVDEEKAEEMLNQGRFLLQCAVKWFLSTGRQPLPLVAAVTSFVAEVNGVAANLEEIADYIYARPATCKLRKRELLMTLVKVAKVLLPWGEDVTAKNIFHNAPLLLKCMERKSKDGALDLGQFGSGFQPIEDDVSRYLIIAAGDGLQPVEEMDKVKLSAECLSHAYGKASLLSKAVEPSGESEKSLVRKRNREDMLRLCFTSYGGMSSEDLSLEQILERDVGYDPPPPSFLAGLEARQRRKEKIAAAKHRIRKAIRPSSDNSGRMQCHLPLDRKGAKKRRRQGAGGIDWEDCMIELLLLHRANEEEIEHGHYRRLMDLHVFTSMNTYN</sequence>
<dbReference type="OrthoDB" id="511529at2759"/>
<reference evidence="1" key="1">
    <citation type="submission" date="2020-02" db="EMBL/GenBank/DDBJ databases">
        <authorList>
            <person name="Scholz U."/>
            <person name="Mascher M."/>
            <person name="Fiebig A."/>
        </authorList>
    </citation>
    <scope>NUCLEOTIDE SEQUENCE</scope>
</reference>